<feature type="signal peptide" evidence="5">
    <location>
        <begin position="1"/>
        <end position="25"/>
    </location>
</feature>
<protein>
    <recommendedName>
        <fullName evidence="3">Neuferricin</fullName>
    </recommendedName>
    <alternativeName>
        <fullName evidence="4">Cytochrome b5 domain-containing protein 2</fullName>
    </alternativeName>
</protein>
<feature type="domain" description="Cytochrome b5 heme-binding" evidence="6">
    <location>
        <begin position="41"/>
        <end position="137"/>
    </location>
</feature>
<comment type="function">
    <text evidence="1">Heme-binding protein which promotes neuronal but not astrocyte differentiation.</text>
</comment>
<evidence type="ECO:0000259" key="6">
    <source>
        <dbReference type="SMART" id="SM01117"/>
    </source>
</evidence>
<dbReference type="Pfam" id="PF00173">
    <property type="entry name" value="Cyt-b5"/>
    <property type="match status" value="1"/>
</dbReference>
<dbReference type="STRING" id="8081.ENSPREP00000012450"/>
<dbReference type="KEGG" id="pret:103476081"/>
<dbReference type="GeneTree" id="ENSGT00940000160156"/>
<dbReference type="OrthoDB" id="10257697at2759"/>
<dbReference type="PANTHER" id="PTHR10281:SF4">
    <property type="entry name" value="NEUFERRICIN"/>
    <property type="match status" value="1"/>
</dbReference>
<comment type="similarity">
    <text evidence="2">Belongs to the cytochrome b5 family. MAPR subfamily.</text>
</comment>
<dbReference type="GO" id="GO:0012505">
    <property type="term" value="C:endomembrane system"/>
    <property type="evidence" value="ECO:0007669"/>
    <property type="project" value="TreeGrafter"/>
</dbReference>
<evidence type="ECO:0000256" key="4">
    <source>
        <dbReference type="ARBA" id="ARBA00042241"/>
    </source>
</evidence>
<dbReference type="OMA" id="GHKHYGP"/>
<keyword evidence="5" id="KW-0732">Signal</keyword>
<reference evidence="8" key="1">
    <citation type="submission" date="2013-11" db="EMBL/GenBank/DDBJ databases">
        <title>The genomic landscape of the Guanapo guppy.</title>
        <authorList>
            <person name="Kuenstner A."/>
            <person name="Dreyer C."/>
        </authorList>
    </citation>
    <scope>NUCLEOTIDE SEQUENCE</scope>
    <source>
        <strain evidence="8">Guanapo</strain>
    </source>
</reference>
<evidence type="ECO:0000256" key="1">
    <source>
        <dbReference type="ARBA" id="ARBA00037690"/>
    </source>
</evidence>
<keyword evidence="8" id="KW-1185">Reference proteome</keyword>
<evidence type="ECO:0000313" key="8">
    <source>
        <dbReference type="Proteomes" id="UP000242638"/>
    </source>
</evidence>
<dbReference type="Bgee" id="ENSPREG00000008466">
    <property type="expression patterns" value="Expressed in head and 1 other cell type or tissue"/>
</dbReference>
<dbReference type="AlphaFoldDB" id="A0A3P9NSA7"/>
<name>A0A3P9NSA7_POERE</name>
<organism evidence="7 8">
    <name type="scientific">Poecilia reticulata</name>
    <name type="common">Guppy</name>
    <name type="synonym">Acanthophacelus reticulatus</name>
    <dbReference type="NCBI Taxonomy" id="8081"/>
    <lineage>
        <taxon>Eukaryota</taxon>
        <taxon>Metazoa</taxon>
        <taxon>Chordata</taxon>
        <taxon>Craniata</taxon>
        <taxon>Vertebrata</taxon>
        <taxon>Euteleostomi</taxon>
        <taxon>Actinopterygii</taxon>
        <taxon>Neopterygii</taxon>
        <taxon>Teleostei</taxon>
        <taxon>Neoteleostei</taxon>
        <taxon>Acanthomorphata</taxon>
        <taxon>Ovalentaria</taxon>
        <taxon>Atherinomorphae</taxon>
        <taxon>Cyprinodontiformes</taxon>
        <taxon>Poeciliidae</taxon>
        <taxon>Poeciliinae</taxon>
        <taxon>Poecilia</taxon>
    </lineage>
</organism>
<reference evidence="7" key="2">
    <citation type="submission" date="2025-08" db="UniProtKB">
        <authorList>
            <consortium name="Ensembl"/>
        </authorList>
    </citation>
    <scope>IDENTIFICATION</scope>
    <source>
        <strain evidence="7">Guanapo</strain>
    </source>
</reference>
<dbReference type="CTD" id="124936"/>
<dbReference type="InterPro" id="IPR050577">
    <property type="entry name" value="MAPR/NEUFC/NENF-like"/>
</dbReference>
<evidence type="ECO:0000313" key="7">
    <source>
        <dbReference type="Ensembl" id="ENSPREP00000012450.1"/>
    </source>
</evidence>
<evidence type="ECO:0000256" key="2">
    <source>
        <dbReference type="ARBA" id="ARBA00038357"/>
    </source>
</evidence>
<dbReference type="Gene3D" id="3.10.120.10">
    <property type="entry name" value="Cytochrome b5-like heme/steroid binding domain"/>
    <property type="match status" value="1"/>
</dbReference>
<evidence type="ECO:0000256" key="5">
    <source>
        <dbReference type="SAM" id="SignalP"/>
    </source>
</evidence>
<dbReference type="PANTHER" id="PTHR10281">
    <property type="entry name" value="MEMBRANE-ASSOCIATED PROGESTERONE RECEPTOR COMPONENT-RELATED"/>
    <property type="match status" value="1"/>
</dbReference>
<evidence type="ECO:0000256" key="3">
    <source>
        <dbReference type="ARBA" id="ARBA00039568"/>
    </source>
</evidence>
<proteinExistence type="inferred from homology"/>
<dbReference type="GeneID" id="103476081"/>
<dbReference type="RefSeq" id="XP_008426377.1">
    <property type="nucleotide sequence ID" value="XM_008428155.2"/>
</dbReference>
<dbReference type="Ensembl" id="ENSPRET00000012583.1">
    <property type="protein sequence ID" value="ENSPREP00000012450.1"/>
    <property type="gene ID" value="ENSPREG00000008466.1"/>
</dbReference>
<dbReference type="InterPro" id="IPR001199">
    <property type="entry name" value="Cyt_B5-like_heme/steroid-bd"/>
</dbReference>
<reference evidence="7" key="3">
    <citation type="submission" date="2025-09" db="UniProtKB">
        <authorList>
            <consortium name="Ensembl"/>
        </authorList>
    </citation>
    <scope>IDENTIFICATION</scope>
    <source>
        <strain evidence="7">Guanapo</strain>
    </source>
</reference>
<dbReference type="SUPFAM" id="SSF55856">
    <property type="entry name" value="Cytochrome b5-like heme/steroid binding domain"/>
    <property type="match status" value="1"/>
</dbReference>
<dbReference type="SMART" id="SM01117">
    <property type="entry name" value="Cyt-b5"/>
    <property type="match status" value="1"/>
</dbReference>
<dbReference type="GO" id="GO:0016020">
    <property type="term" value="C:membrane"/>
    <property type="evidence" value="ECO:0007669"/>
    <property type="project" value="TreeGrafter"/>
</dbReference>
<sequence>MLRYALGACLSVLVAVLFFPPDWSGGGWGGESQKVAPARLLSRSDLSLYDGEKGSRGLYLAILGQVFDVHKGHKHYGPGGGYHFMAGKDSSLAFITGDFTESGLTDDVSSLSPLEVVALYDWLDFYHKEYQHVGLVVGRFYDETGQPTEALLEVQASLAEGQKLKAQSEAEKILFPPCNSEWSSGRGKRVWCSTKSGGVKRDWTGVPRKFSSPGSGHTRCVCVKDPSAAADHPSMQKYDGCPSDAESCMVGDD</sequence>
<feature type="chain" id="PRO_5018210540" description="Neuferricin" evidence="5">
    <location>
        <begin position="26"/>
        <end position="253"/>
    </location>
</feature>
<dbReference type="Proteomes" id="UP000242638">
    <property type="component" value="Unassembled WGS sequence"/>
</dbReference>
<accession>A0A3P9NSA7</accession>
<dbReference type="InterPro" id="IPR036400">
    <property type="entry name" value="Cyt_B5-like_heme/steroid_sf"/>
</dbReference>